<dbReference type="OrthoDB" id="6707571at2"/>
<dbReference type="Pfam" id="PF00892">
    <property type="entry name" value="EamA"/>
    <property type="match status" value="2"/>
</dbReference>
<reference evidence="4 5" key="1">
    <citation type="journal article" date="2018" name="Int. J. Syst. Evol. Microbiol.">
        <title>Methylomusa anaerophila gen. nov., sp. nov., an anaerobic methanol-utilizing bacterium isolated from a microbial fuel cell.</title>
        <authorList>
            <person name="Amano N."/>
            <person name="Yamamuro A."/>
            <person name="Miyahara M."/>
            <person name="Kouzuma A."/>
            <person name="Abe T."/>
            <person name="Watanabe K."/>
        </authorList>
    </citation>
    <scope>NUCLEOTIDE SEQUENCE [LARGE SCALE GENOMIC DNA]</scope>
    <source>
        <strain evidence="4 5">MMFC1</strain>
    </source>
</reference>
<dbReference type="InterPro" id="IPR000620">
    <property type="entry name" value="EamA_dom"/>
</dbReference>
<evidence type="ECO:0000256" key="1">
    <source>
        <dbReference type="ARBA" id="ARBA00007362"/>
    </source>
</evidence>
<dbReference type="KEGG" id="mana:MAMMFC1_02462"/>
<feature type="transmembrane region" description="Helical" evidence="2">
    <location>
        <begin position="35"/>
        <end position="56"/>
    </location>
</feature>
<dbReference type="EMBL" id="AP018449">
    <property type="protein sequence ID" value="BBB91778.1"/>
    <property type="molecule type" value="Genomic_DNA"/>
</dbReference>
<accession>A0A348AL30</accession>
<dbReference type="PANTHER" id="PTHR22911">
    <property type="entry name" value="ACYL-MALONYL CONDENSING ENZYME-RELATED"/>
    <property type="match status" value="1"/>
</dbReference>
<gene>
    <name evidence="4" type="ORF">MAMMFC1_02462</name>
</gene>
<feature type="transmembrane region" description="Helical" evidence="2">
    <location>
        <begin position="268"/>
        <end position="287"/>
    </location>
</feature>
<feature type="transmembrane region" description="Helical" evidence="2">
    <location>
        <begin position="180"/>
        <end position="204"/>
    </location>
</feature>
<feature type="domain" description="EamA" evidence="3">
    <location>
        <begin position="150"/>
        <end position="283"/>
    </location>
</feature>
<proteinExistence type="inferred from homology"/>
<feature type="transmembrane region" description="Helical" evidence="2">
    <location>
        <begin position="150"/>
        <end position="168"/>
    </location>
</feature>
<feature type="transmembrane region" description="Helical" evidence="2">
    <location>
        <begin position="100"/>
        <end position="119"/>
    </location>
</feature>
<comment type="similarity">
    <text evidence="1">Belongs to the EamA transporter family.</text>
</comment>
<dbReference type="AlphaFoldDB" id="A0A348AL30"/>
<name>A0A348AL30_9FIRM</name>
<feature type="domain" description="EamA" evidence="3">
    <location>
        <begin position="6"/>
        <end position="140"/>
    </location>
</feature>
<evidence type="ECO:0000256" key="2">
    <source>
        <dbReference type="SAM" id="Phobius"/>
    </source>
</evidence>
<dbReference type="PANTHER" id="PTHR22911:SF79">
    <property type="entry name" value="MOBA-LIKE NTP TRANSFERASE DOMAIN-CONTAINING PROTEIN"/>
    <property type="match status" value="1"/>
</dbReference>
<keyword evidence="5" id="KW-1185">Reference proteome</keyword>
<organism evidence="4 5">
    <name type="scientific">Methylomusa anaerophila</name>
    <dbReference type="NCBI Taxonomy" id="1930071"/>
    <lineage>
        <taxon>Bacteria</taxon>
        <taxon>Bacillati</taxon>
        <taxon>Bacillota</taxon>
        <taxon>Negativicutes</taxon>
        <taxon>Selenomonadales</taxon>
        <taxon>Sporomusaceae</taxon>
        <taxon>Methylomusa</taxon>
    </lineage>
</organism>
<feature type="transmembrane region" description="Helical" evidence="2">
    <location>
        <begin position="244"/>
        <end position="262"/>
    </location>
</feature>
<feature type="transmembrane region" description="Helical" evidence="2">
    <location>
        <begin position="210"/>
        <end position="232"/>
    </location>
</feature>
<feature type="transmembrane region" description="Helical" evidence="2">
    <location>
        <begin position="126"/>
        <end position="144"/>
    </location>
</feature>
<evidence type="ECO:0000313" key="4">
    <source>
        <dbReference type="EMBL" id="BBB91778.1"/>
    </source>
</evidence>
<feature type="transmembrane region" description="Helical" evidence="2">
    <location>
        <begin position="68"/>
        <end position="88"/>
    </location>
</feature>
<dbReference type="SUPFAM" id="SSF103481">
    <property type="entry name" value="Multidrug resistance efflux transporter EmrE"/>
    <property type="match status" value="2"/>
</dbReference>
<evidence type="ECO:0000259" key="3">
    <source>
        <dbReference type="Pfam" id="PF00892"/>
    </source>
</evidence>
<sequence>MKPQHTGALMVLASATGFAMLPIFIKLAYALGANTITILTARFILASLCLWGILRWRNLAAKVSRKTAISLCLLGIAGYGLMSTFFAASLKYLPASMSSLLLYTYPAIVTLMSFLVGVDEFNWKKGLALVLSFCGLFLILKVSFAGISLMGIMLGMASSLIYSAYLLVSSKVLKDVDPLVATTYVCSAAAITFTLTCAVTGEFVTTLPMAGWLILLAIALVSTVVGILGCFAGIRLIGPANTSIISTAEPVITVMLSVLLLAEKITPMQLGGGLLILSSILILQLWAGGKETATKVAESAS</sequence>
<keyword evidence="2" id="KW-0812">Transmembrane</keyword>
<protein>
    <submittedName>
        <fullName evidence="4">EamA-like transporter family protein</fullName>
    </submittedName>
</protein>
<keyword evidence="2" id="KW-0472">Membrane</keyword>
<dbReference type="GO" id="GO:0016020">
    <property type="term" value="C:membrane"/>
    <property type="evidence" value="ECO:0007669"/>
    <property type="project" value="InterPro"/>
</dbReference>
<evidence type="ECO:0000313" key="5">
    <source>
        <dbReference type="Proteomes" id="UP000276437"/>
    </source>
</evidence>
<dbReference type="RefSeq" id="WP_126308760.1">
    <property type="nucleotide sequence ID" value="NZ_AP018449.1"/>
</dbReference>
<dbReference type="InterPro" id="IPR037185">
    <property type="entry name" value="EmrE-like"/>
</dbReference>
<dbReference type="Proteomes" id="UP000276437">
    <property type="component" value="Chromosome"/>
</dbReference>
<keyword evidence="2" id="KW-1133">Transmembrane helix</keyword>
<feature type="transmembrane region" description="Helical" evidence="2">
    <location>
        <begin position="7"/>
        <end position="29"/>
    </location>
</feature>